<dbReference type="Proteomes" id="UP000310541">
    <property type="component" value="Unassembled WGS sequence"/>
</dbReference>
<comment type="caution">
    <text evidence="6">The sequence shown here is derived from an EMBL/GenBank/DDBJ whole genome shotgun (WGS) entry which is preliminary data.</text>
</comment>
<dbReference type="InterPro" id="IPR052032">
    <property type="entry name" value="ATP-dep_AA_Ligase"/>
</dbReference>
<evidence type="ECO:0000259" key="5">
    <source>
        <dbReference type="PROSITE" id="PS50975"/>
    </source>
</evidence>
<dbReference type="Pfam" id="PF13535">
    <property type="entry name" value="ATP-grasp_4"/>
    <property type="match status" value="1"/>
</dbReference>
<dbReference type="EMBL" id="SWFM01000004">
    <property type="protein sequence ID" value="TKD69234.1"/>
    <property type="molecule type" value="Genomic_DNA"/>
</dbReference>
<reference evidence="6 7" key="1">
    <citation type="submission" date="2019-04" db="EMBL/GenBank/DDBJ databases">
        <title>Genome sequence of Bacillus hwajinpoensis strain Y2.</title>
        <authorList>
            <person name="Fair J.L."/>
            <person name="Maclea K.S."/>
        </authorList>
    </citation>
    <scope>NUCLEOTIDE SEQUENCE [LARGE SCALE GENOMIC DNA]</scope>
    <source>
        <strain evidence="6 7">Y2</strain>
    </source>
</reference>
<sequence length="273" mass="31796">MYKKNEDIDYSKFTFPVIIKPIDQSGSRTVHLCSDANDMYLFIKNNYEVDGWIVEEYLEGNEYSVETITINRKHYFVGITEKIKTSPPRFVELGHVFPADISINLYDNIKKIVKRFLDGAKYEFGPCHTEVIVTKDGVKIVESQARFGGDQINKLIEISTEEDAEELIFKVLSQKMKIEQNEIPKFHKKNISKIKYISYKEGEEVERLNEINTIYDLPFVHSMSLEVDEGRLAPYIVDSKSRHGYIIFSAKNHNELIDYERQINTILNKTNFS</sequence>
<gene>
    <name evidence="6" type="ORF">FBF83_14635</name>
</gene>
<dbReference type="GO" id="GO:0016874">
    <property type="term" value="F:ligase activity"/>
    <property type="evidence" value="ECO:0007669"/>
    <property type="project" value="UniProtKB-KW"/>
</dbReference>
<evidence type="ECO:0000256" key="1">
    <source>
        <dbReference type="ARBA" id="ARBA00022598"/>
    </source>
</evidence>
<dbReference type="PANTHER" id="PTHR43585:SF2">
    <property type="entry name" value="ATP-GRASP ENZYME FSQD"/>
    <property type="match status" value="1"/>
</dbReference>
<dbReference type="SUPFAM" id="SSF56059">
    <property type="entry name" value="Glutathione synthetase ATP-binding domain-like"/>
    <property type="match status" value="1"/>
</dbReference>
<evidence type="ECO:0000256" key="4">
    <source>
        <dbReference type="PROSITE-ProRule" id="PRU00409"/>
    </source>
</evidence>
<accession>A0A4U1MFZ2</accession>
<keyword evidence="2 4" id="KW-0547">Nucleotide-binding</keyword>
<dbReference type="AlphaFoldDB" id="A0A4U1MFZ2"/>
<organism evidence="6 7">
    <name type="scientific">Guptibacillus hwajinpoensis</name>
    <dbReference type="NCBI Taxonomy" id="208199"/>
    <lineage>
        <taxon>Bacteria</taxon>
        <taxon>Bacillati</taxon>
        <taxon>Bacillota</taxon>
        <taxon>Bacilli</taxon>
        <taxon>Bacillales</taxon>
        <taxon>Guptibacillaceae</taxon>
        <taxon>Guptibacillus</taxon>
    </lineage>
</organism>
<dbReference type="PROSITE" id="PS50975">
    <property type="entry name" value="ATP_GRASP"/>
    <property type="match status" value="1"/>
</dbReference>
<dbReference type="InterPro" id="IPR011761">
    <property type="entry name" value="ATP-grasp"/>
</dbReference>
<dbReference type="PANTHER" id="PTHR43585">
    <property type="entry name" value="FUMIPYRROLE BIOSYNTHESIS PROTEIN C"/>
    <property type="match status" value="1"/>
</dbReference>
<dbReference type="Gene3D" id="3.30.470.20">
    <property type="entry name" value="ATP-grasp fold, B domain"/>
    <property type="match status" value="1"/>
</dbReference>
<dbReference type="OrthoDB" id="9803907at2"/>
<evidence type="ECO:0000256" key="2">
    <source>
        <dbReference type="ARBA" id="ARBA00022741"/>
    </source>
</evidence>
<evidence type="ECO:0000256" key="3">
    <source>
        <dbReference type="ARBA" id="ARBA00022840"/>
    </source>
</evidence>
<proteinExistence type="predicted"/>
<keyword evidence="3 4" id="KW-0067">ATP-binding</keyword>
<dbReference type="GO" id="GO:0046872">
    <property type="term" value="F:metal ion binding"/>
    <property type="evidence" value="ECO:0007669"/>
    <property type="project" value="InterPro"/>
</dbReference>
<dbReference type="GO" id="GO:0005524">
    <property type="term" value="F:ATP binding"/>
    <property type="evidence" value="ECO:0007669"/>
    <property type="project" value="UniProtKB-UniRule"/>
</dbReference>
<evidence type="ECO:0000313" key="6">
    <source>
        <dbReference type="EMBL" id="TKD69234.1"/>
    </source>
</evidence>
<protein>
    <submittedName>
        <fullName evidence="6">ATP-grasp domain-containing protein</fullName>
    </submittedName>
</protein>
<evidence type="ECO:0000313" key="7">
    <source>
        <dbReference type="Proteomes" id="UP000310541"/>
    </source>
</evidence>
<name>A0A4U1MFZ2_9BACL</name>
<keyword evidence="1" id="KW-0436">Ligase</keyword>
<feature type="domain" description="ATP-grasp" evidence="5">
    <location>
        <begin position="12"/>
        <end position="173"/>
    </location>
</feature>